<reference evidence="2" key="1">
    <citation type="submission" date="2021-01" db="EMBL/GenBank/DDBJ databases">
        <authorList>
            <person name="Corre E."/>
            <person name="Pelletier E."/>
            <person name="Niang G."/>
            <person name="Scheremetjew M."/>
            <person name="Finn R."/>
            <person name="Kale V."/>
            <person name="Holt S."/>
            <person name="Cochrane G."/>
            <person name="Meng A."/>
            <person name="Brown T."/>
            <person name="Cohen L."/>
        </authorList>
    </citation>
    <scope>NUCLEOTIDE SEQUENCE</scope>
    <source>
        <strain evidence="2">10249 10 AB</strain>
    </source>
</reference>
<sequence>MTSVTDTEKSEKEQAASSTDLNCDATNKSTDYSGRGPGKEGDLIIRDGFPALYIPRSKDGTSSDEKTKDPLSFQPMVKGEEPLPRHGFWSSEDVIQFNSDNPDHLETFLEDCATVFTARDKPNGAAYSAGQTFFIPANMKPRCALEALALKIFHEHTKGLEPGTFNPAQSGANWWTLVMDDDVEDSNGITVPISTTVAAAPAAAAAAASTNSVAAGAKTTGLEDSEDDEVGLHFDADYELEEQTGNIMLHPRVATVTYLSDHGAPTLVLEQKSPPMDDMKKSTLENGINKAWLSHPKLGKHTAFDGRFLHGAPALYFPPNRNSFHVNHDESKQPVAKRQKVVKDTKRYTVLVNIWLNHWVMDAGLLDDEVCAKLITPWEDEKSNLKGDDDYKPPFVWNKDVDLTKEPANTEKMKLAPSNVDPAGEDEIALCNHNITVKYNPLMEECHAASFLGSTVELELENGAISLHVGEELAEEEEEGDE</sequence>
<feature type="compositionally biased region" description="Basic and acidic residues" evidence="1">
    <location>
        <begin position="56"/>
        <end position="69"/>
    </location>
</feature>
<dbReference type="AlphaFoldDB" id="A0A7S4EL36"/>
<feature type="region of interest" description="Disordered" evidence="1">
    <location>
        <begin position="1"/>
        <end position="78"/>
    </location>
</feature>
<feature type="compositionally biased region" description="Basic and acidic residues" evidence="1">
    <location>
        <begin position="1"/>
        <end position="14"/>
    </location>
</feature>
<organism evidence="2">
    <name type="scientific">Pseudo-nitzschia australis</name>
    <dbReference type="NCBI Taxonomy" id="44445"/>
    <lineage>
        <taxon>Eukaryota</taxon>
        <taxon>Sar</taxon>
        <taxon>Stramenopiles</taxon>
        <taxon>Ochrophyta</taxon>
        <taxon>Bacillariophyta</taxon>
        <taxon>Bacillariophyceae</taxon>
        <taxon>Bacillariophycidae</taxon>
        <taxon>Bacillariales</taxon>
        <taxon>Bacillariaceae</taxon>
        <taxon>Pseudo-nitzschia</taxon>
    </lineage>
</organism>
<protein>
    <submittedName>
        <fullName evidence="2">Uncharacterized protein</fullName>
    </submittedName>
</protein>
<gene>
    <name evidence="2" type="ORF">PAUS00366_LOCUS13250</name>
</gene>
<name>A0A7S4EL36_9STRA</name>
<evidence type="ECO:0000313" key="2">
    <source>
        <dbReference type="EMBL" id="CAE0720496.1"/>
    </source>
</evidence>
<feature type="compositionally biased region" description="Polar residues" evidence="1">
    <location>
        <begin position="15"/>
        <end position="32"/>
    </location>
</feature>
<evidence type="ECO:0000256" key="1">
    <source>
        <dbReference type="SAM" id="MobiDB-lite"/>
    </source>
</evidence>
<dbReference type="EMBL" id="HBIX01018557">
    <property type="protein sequence ID" value="CAE0720496.1"/>
    <property type="molecule type" value="Transcribed_RNA"/>
</dbReference>
<proteinExistence type="predicted"/>
<accession>A0A7S4EL36</accession>